<keyword evidence="6" id="KW-1185">Reference proteome</keyword>
<comment type="similarity">
    <text evidence="1">Belongs to the glycosyltransferase 2 family.</text>
</comment>
<dbReference type="InterPro" id="IPR029044">
    <property type="entry name" value="Nucleotide-diphossugar_trans"/>
</dbReference>
<keyword evidence="4" id="KW-0812">Transmembrane</keyword>
<keyword evidence="4" id="KW-0472">Membrane</keyword>
<sequence length="473" mass="54465">MDWIIDALMQFFGKFIIIYVFFAILVYGAMLFLAVGHIRKQYSIKKMRIEEEYMDSFQTKPVSILVPAFNEELGIINSVHSLLSLQYPDKEIIVINDGSTDDTEGQLIRYFQMKQVEKIFKESISTKPIKSIYQSTIHPSLWLINKENGGKADSLNAGINVTRYPYFCSIDGDSLLEPSALQRVMRPIVQSDGKVIAAGGNIRIANGLHISMGSIVKMSVSDRPLVVMQIVEYLRAFLMGRIAFSRLNIMLIISGAFSVFSKEWAIKVGGYSVNTIGEDMEIVVKLHRKIREEKANKRIEFVPEPVCWTEVPQSIEVLRSQRRRWHQGLIESLWKHRSMTLNPKYGAIGMISFPYFWLIECLGPVIELGGLIYIGFSLLFSEVHTDFAILALLLFIFYGAILSVMTLLLEAWSMKRYPPVRDMMRIAALSMTELFWYRPMTLFWRCEGIYRFMRRKSEWGRMKRIGISDKESS</sequence>
<evidence type="ECO:0000256" key="2">
    <source>
        <dbReference type="ARBA" id="ARBA00022676"/>
    </source>
</evidence>
<dbReference type="CDD" id="cd06423">
    <property type="entry name" value="CESA_like"/>
    <property type="match status" value="1"/>
</dbReference>
<evidence type="ECO:0000313" key="5">
    <source>
        <dbReference type="EMBL" id="MDN4492691.1"/>
    </source>
</evidence>
<evidence type="ECO:0000313" key="6">
    <source>
        <dbReference type="Proteomes" id="UP001172743"/>
    </source>
</evidence>
<evidence type="ECO:0000256" key="3">
    <source>
        <dbReference type="ARBA" id="ARBA00022679"/>
    </source>
</evidence>
<evidence type="ECO:0000256" key="4">
    <source>
        <dbReference type="SAM" id="Phobius"/>
    </source>
</evidence>
<evidence type="ECO:0000256" key="1">
    <source>
        <dbReference type="ARBA" id="ARBA00006739"/>
    </source>
</evidence>
<dbReference type="Proteomes" id="UP001172743">
    <property type="component" value="Unassembled WGS sequence"/>
</dbReference>
<dbReference type="Gene3D" id="3.90.550.10">
    <property type="entry name" value="Spore Coat Polysaccharide Biosynthesis Protein SpsA, Chain A"/>
    <property type="match status" value="1"/>
</dbReference>
<dbReference type="PANTHER" id="PTHR43630:SF1">
    <property type="entry name" value="POLY-BETA-1,6-N-ACETYL-D-GLUCOSAMINE SYNTHASE"/>
    <property type="match status" value="1"/>
</dbReference>
<keyword evidence="2 5" id="KW-0328">Glycosyltransferase</keyword>
<comment type="caution">
    <text evidence="5">The sequence shown here is derived from an EMBL/GenBank/DDBJ whole genome shotgun (WGS) entry which is preliminary data.</text>
</comment>
<dbReference type="PANTHER" id="PTHR43630">
    <property type="entry name" value="POLY-BETA-1,6-N-ACETYL-D-GLUCOSAMINE SYNTHASE"/>
    <property type="match status" value="1"/>
</dbReference>
<dbReference type="Pfam" id="PF13641">
    <property type="entry name" value="Glyco_tranf_2_3"/>
    <property type="match status" value="1"/>
</dbReference>
<name>A0ABT8GN29_9BACL</name>
<dbReference type="GO" id="GO:0016757">
    <property type="term" value="F:glycosyltransferase activity"/>
    <property type="evidence" value="ECO:0007669"/>
    <property type="project" value="UniProtKB-KW"/>
</dbReference>
<dbReference type="EC" id="2.4.-.-" evidence="5"/>
<dbReference type="SUPFAM" id="SSF53448">
    <property type="entry name" value="Nucleotide-diphospho-sugar transferases"/>
    <property type="match status" value="1"/>
</dbReference>
<protein>
    <submittedName>
        <fullName evidence="5">Glycosyltransferase</fullName>
        <ecNumber evidence="5">2.4.-.-</ecNumber>
    </submittedName>
</protein>
<keyword evidence="3 5" id="KW-0808">Transferase</keyword>
<organism evidence="5 6">
    <name type="scientific">Ureibacillus aquaedulcis</name>
    <dbReference type="NCBI Taxonomy" id="3058421"/>
    <lineage>
        <taxon>Bacteria</taxon>
        <taxon>Bacillati</taxon>
        <taxon>Bacillota</taxon>
        <taxon>Bacilli</taxon>
        <taxon>Bacillales</taxon>
        <taxon>Caryophanaceae</taxon>
        <taxon>Ureibacillus</taxon>
    </lineage>
</organism>
<dbReference type="EMBL" id="JAUHTQ010000002">
    <property type="protein sequence ID" value="MDN4492691.1"/>
    <property type="molecule type" value="Genomic_DNA"/>
</dbReference>
<accession>A0ABT8GN29</accession>
<feature type="transmembrane region" description="Helical" evidence="4">
    <location>
        <begin position="16"/>
        <end position="38"/>
    </location>
</feature>
<dbReference type="RefSeq" id="WP_301136841.1">
    <property type="nucleotide sequence ID" value="NZ_JAUHTQ010000002.1"/>
</dbReference>
<proteinExistence type="inferred from homology"/>
<feature type="transmembrane region" description="Helical" evidence="4">
    <location>
        <begin position="387"/>
        <end position="414"/>
    </location>
</feature>
<keyword evidence="4" id="KW-1133">Transmembrane helix</keyword>
<feature type="transmembrane region" description="Helical" evidence="4">
    <location>
        <begin position="355"/>
        <end position="380"/>
    </location>
</feature>
<gene>
    <name evidence="5" type="ORF">QYB95_03990</name>
</gene>
<reference evidence="5" key="1">
    <citation type="submission" date="2023-07" db="EMBL/GenBank/DDBJ databases">
        <title>Ureibacillus sp. isolated from freshwater well.</title>
        <authorList>
            <person name="Kirdat K."/>
            <person name="Bhatt A."/>
            <person name="Teware R."/>
            <person name="Bhavsar Y."/>
            <person name="Yadav A."/>
        </authorList>
    </citation>
    <scope>NUCLEOTIDE SEQUENCE</scope>
    <source>
        <strain evidence="5">BA0131</strain>
    </source>
</reference>